<evidence type="ECO:0000313" key="2">
    <source>
        <dbReference type="EMBL" id="CAK1555510.1"/>
    </source>
</evidence>
<evidence type="ECO:0008006" key="4">
    <source>
        <dbReference type="Google" id="ProtNLM"/>
    </source>
</evidence>
<dbReference type="Gene3D" id="2.130.10.10">
    <property type="entry name" value="YVTN repeat-like/Quinoprotein amine dehydrogenase"/>
    <property type="match status" value="1"/>
</dbReference>
<evidence type="ECO:0000256" key="1">
    <source>
        <dbReference type="SAM" id="SignalP"/>
    </source>
</evidence>
<keyword evidence="3" id="KW-1185">Reference proteome</keyword>
<feature type="signal peptide" evidence="1">
    <location>
        <begin position="1"/>
        <end position="19"/>
    </location>
</feature>
<dbReference type="SUPFAM" id="SSF63829">
    <property type="entry name" value="Calcium-dependent phosphotriesterase"/>
    <property type="match status" value="1"/>
</dbReference>
<dbReference type="Proteomes" id="UP001497472">
    <property type="component" value="Unassembled WGS sequence"/>
</dbReference>
<keyword evidence="1" id="KW-0732">Signal</keyword>
<comment type="caution">
    <text evidence="2">The sequence shown here is derived from an EMBL/GenBank/DDBJ whole genome shotgun (WGS) entry which is preliminary data.</text>
</comment>
<evidence type="ECO:0000313" key="3">
    <source>
        <dbReference type="Proteomes" id="UP001497472"/>
    </source>
</evidence>
<dbReference type="EMBL" id="CAVLEF010000280">
    <property type="protein sequence ID" value="CAK1555510.1"/>
    <property type="molecule type" value="Genomic_DNA"/>
</dbReference>
<dbReference type="AlphaFoldDB" id="A0AAV1K177"/>
<proteinExistence type="predicted"/>
<organism evidence="2 3">
    <name type="scientific">Leptosia nina</name>
    <dbReference type="NCBI Taxonomy" id="320188"/>
    <lineage>
        <taxon>Eukaryota</taxon>
        <taxon>Metazoa</taxon>
        <taxon>Ecdysozoa</taxon>
        <taxon>Arthropoda</taxon>
        <taxon>Hexapoda</taxon>
        <taxon>Insecta</taxon>
        <taxon>Pterygota</taxon>
        <taxon>Neoptera</taxon>
        <taxon>Endopterygota</taxon>
        <taxon>Lepidoptera</taxon>
        <taxon>Glossata</taxon>
        <taxon>Ditrysia</taxon>
        <taxon>Papilionoidea</taxon>
        <taxon>Pieridae</taxon>
        <taxon>Pierinae</taxon>
        <taxon>Leptosia</taxon>
    </lineage>
</organism>
<feature type="chain" id="PRO_5043494481" description="Ommochrome-binding protein-like" evidence="1">
    <location>
        <begin position="20"/>
        <end position="275"/>
    </location>
</feature>
<reference evidence="2 3" key="1">
    <citation type="submission" date="2023-11" db="EMBL/GenBank/DDBJ databases">
        <authorList>
            <person name="Okamura Y."/>
        </authorList>
    </citation>
    <scope>NUCLEOTIDE SEQUENCE [LARGE SCALE GENOMIC DNA]</scope>
</reference>
<name>A0AAV1K177_9NEOP</name>
<sequence>MATSKKLATLVLLFASTLEYDLEICDLPSEESNKRCFVKQTLASLAHSPNQLAVDKLTNTLYFSFDAGNGEYIPGALHIDTKRLTVLKGVKDAFAIASDEFNGEVYFGGSHGIYRYNTMMKTLKRLDVDSLDIWWLVVKKRLYFIRFPSLKTYSYANRTIKALNELRHFTVHQFVFDVHDNIFFINGSGLFGIKKAETKAVLLRDYPRFLSMAIDNTSQVYVCSEEHIYVLNQMVLKVKKIVDVQGVLGLTFDKDNHLIYSNSQEIVRLMPVDIK</sequence>
<gene>
    <name evidence="2" type="ORF">LNINA_LOCUS14323</name>
</gene>
<protein>
    <recommendedName>
        <fullName evidence="4">Ommochrome-binding protein-like</fullName>
    </recommendedName>
</protein>
<dbReference type="InterPro" id="IPR015943">
    <property type="entry name" value="WD40/YVTN_repeat-like_dom_sf"/>
</dbReference>
<accession>A0AAV1K177</accession>